<evidence type="ECO:0008006" key="3">
    <source>
        <dbReference type="Google" id="ProtNLM"/>
    </source>
</evidence>
<dbReference type="Proteomes" id="UP000610960">
    <property type="component" value="Unassembled WGS sequence"/>
</dbReference>
<dbReference type="Gene3D" id="1.10.10.10">
    <property type="entry name" value="Winged helix-like DNA-binding domain superfamily/Winged helix DNA-binding domain"/>
    <property type="match status" value="1"/>
</dbReference>
<gene>
    <name evidence="1" type="ORF">GCM10007981_13320</name>
</gene>
<dbReference type="AlphaFoldDB" id="A0A830GUA7"/>
<proteinExistence type="predicted"/>
<comment type="caution">
    <text evidence="1">The sequence shown here is derived from an EMBL/GenBank/DDBJ whole genome shotgun (WGS) entry which is preliminary data.</text>
</comment>
<accession>A0A830GUA7</accession>
<evidence type="ECO:0000313" key="2">
    <source>
        <dbReference type="Proteomes" id="UP000610960"/>
    </source>
</evidence>
<organism evidence="1 2">
    <name type="scientific">Thermocladium modestius</name>
    <dbReference type="NCBI Taxonomy" id="62609"/>
    <lineage>
        <taxon>Archaea</taxon>
        <taxon>Thermoproteota</taxon>
        <taxon>Thermoprotei</taxon>
        <taxon>Thermoproteales</taxon>
        <taxon>Thermoproteaceae</taxon>
        <taxon>Thermocladium</taxon>
    </lineage>
</organism>
<protein>
    <recommendedName>
        <fullName evidence="3">DUF2250 domain-containing protein</fullName>
    </recommendedName>
</protein>
<reference evidence="1" key="2">
    <citation type="submission" date="2020-09" db="EMBL/GenBank/DDBJ databases">
        <authorList>
            <person name="Sun Q."/>
            <person name="Ohkuma M."/>
        </authorList>
    </citation>
    <scope>NUCLEOTIDE SEQUENCE</scope>
    <source>
        <strain evidence="1">JCM 10088</strain>
    </source>
</reference>
<reference evidence="1" key="1">
    <citation type="journal article" date="2014" name="Int. J. Syst. Evol. Microbiol.">
        <title>Complete genome sequence of Corynebacterium casei LMG S-19264T (=DSM 44701T), isolated from a smear-ripened cheese.</title>
        <authorList>
            <consortium name="US DOE Joint Genome Institute (JGI-PGF)"/>
            <person name="Walter F."/>
            <person name="Albersmeier A."/>
            <person name="Kalinowski J."/>
            <person name="Ruckert C."/>
        </authorList>
    </citation>
    <scope>NUCLEOTIDE SEQUENCE</scope>
    <source>
        <strain evidence="1">JCM 10088</strain>
    </source>
</reference>
<evidence type="ECO:0000313" key="1">
    <source>
        <dbReference type="EMBL" id="GGP21450.1"/>
    </source>
</evidence>
<dbReference type="RefSeq" id="WP_188596645.1">
    <property type="nucleotide sequence ID" value="NZ_BMNL01000003.1"/>
</dbReference>
<dbReference type="OrthoDB" id="55886at2157"/>
<sequence length="114" mass="13027">MEGLSDLEKRILAHIYKYGPDTPWLMARRLLGRAGWDPLVPPEEVEAACARLEAAGLLARFRGNLKGRVTSSVKPWLKVKQKNPEHKGRGVYYELTREGRRVAGEIYKKEIRGR</sequence>
<name>A0A830GUA7_9CREN</name>
<dbReference type="EMBL" id="BMNL01000003">
    <property type="protein sequence ID" value="GGP21450.1"/>
    <property type="molecule type" value="Genomic_DNA"/>
</dbReference>
<dbReference type="InterPro" id="IPR036388">
    <property type="entry name" value="WH-like_DNA-bd_sf"/>
</dbReference>
<keyword evidence="2" id="KW-1185">Reference proteome</keyword>